<evidence type="ECO:0000256" key="3">
    <source>
        <dbReference type="ARBA" id="ARBA00022697"/>
    </source>
</evidence>
<feature type="domain" description="Aminoglycoside phosphotransferase" evidence="10">
    <location>
        <begin position="27"/>
        <end position="260"/>
    </location>
</feature>
<dbReference type="OrthoDB" id="9777460at2"/>
<proteinExistence type="inferred from homology"/>
<comment type="pathway">
    <text evidence="8">Amino-acid biosynthesis; L-threonine biosynthesis; L-threonine from L-aspartate: step 4/5.</text>
</comment>
<dbReference type="EMBL" id="CP018800">
    <property type="protein sequence ID" value="ATX81237.1"/>
    <property type="molecule type" value="Genomic_DNA"/>
</dbReference>
<dbReference type="Gene3D" id="3.30.200.20">
    <property type="entry name" value="Phosphorylase Kinase, domain 1"/>
    <property type="match status" value="1"/>
</dbReference>
<organism evidence="11 12">
    <name type="scientific">Mariprofundus ferrinatatus</name>
    <dbReference type="NCBI Taxonomy" id="1921087"/>
    <lineage>
        <taxon>Bacteria</taxon>
        <taxon>Pseudomonadati</taxon>
        <taxon>Pseudomonadota</taxon>
        <taxon>Candidatius Mariprofundia</taxon>
        <taxon>Mariprofundales</taxon>
        <taxon>Mariprofundaceae</taxon>
        <taxon>Mariprofundus</taxon>
    </lineage>
</organism>
<dbReference type="PANTHER" id="PTHR21064:SF6">
    <property type="entry name" value="AMINOGLYCOSIDE PHOSPHOTRANSFERASE DOMAIN-CONTAINING PROTEIN"/>
    <property type="match status" value="1"/>
</dbReference>
<sequence>MSVYTELTRSDVSDILADYNLGTLTSFEGIAAGIENSNFFVETEGSENSARFVLTIFERMNAEELPYFMRLMHHLAHHGLACPDVMQRKDGSSLFEIHGKQGCIVSCLSGRTLDELNKEQLFSSGRVLAQLHLAGAEFEERRGNPTGMPWLEEKIAEVLDGTRSTYGEEAARLLTNELAFQQSCCWDSLPKGVIHGDLFVDNILFEGNNASGVIDFYYSHDAPYAMDIAISLNAQAVLLCEDDNARIEAFLDGYTSLRPLDEEEKLALPLLLRLGALRFWVSRLYDALFPRGGAMTQTKDPEEYRHKLLYHRHI</sequence>
<dbReference type="GO" id="GO:0005524">
    <property type="term" value="F:ATP binding"/>
    <property type="evidence" value="ECO:0007669"/>
    <property type="project" value="UniProtKB-KW"/>
</dbReference>
<keyword evidence="4 8" id="KW-0547">Nucleotide-binding</keyword>
<keyword evidence="5 8" id="KW-0418">Kinase</keyword>
<evidence type="ECO:0000256" key="4">
    <source>
        <dbReference type="ARBA" id="ARBA00022741"/>
    </source>
</evidence>
<evidence type="ECO:0000256" key="5">
    <source>
        <dbReference type="ARBA" id="ARBA00022777"/>
    </source>
</evidence>
<dbReference type="Gene3D" id="3.90.1200.10">
    <property type="match status" value="1"/>
</dbReference>
<dbReference type="EC" id="2.7.1.39" evidence="8 9"/>
<name>A0A2K8L1S6_9PROT</name>
<dbReference type="InterPro" id="IPR005280">
    <property type="entry name" value="Homoserine_kinase_II"/>
</dbReference>
<dbReference type="CDD" id="cd05153">
    <property type="entry name" value="HomoserineK_II"/>
    <property type="match status" value="1"/>
</dbReference>
<keyword evidence="2 8" id="KW-0808">Transferase</keyword>
<evidence type="ECO:0000313" key="12">
    <source>
        <dbReference type="Proteomes" id="UP000231637"/>
    </source>
</evidence>
<keyword evidence="6 8" id="KW-0067">ATP-binding</keyword>
<dbReference type="Pfam" id="PF01636">
    <property type="entry name" value="APH"/>
    <property type="match status" value="1"/>
</dbReference>
<dbReference type="HAMAP" id="MF_00301">
    <property type="entry name" value="Homoser_kinase_2"/>
    <property type="match status" value="1"/>
</dbReference>
<gene>
    <name evidence="8" type="primary">thrB</name>
    <name evidence="11" type="ORF">Ga0123462_0362</name>
</gene>
<evidence type="ECO:0000256" key="1">
    <source>
        <dbReference type="ARBA" id="ARBA00022605"/>
    </source>
</evidence>
<dbReference type="NCBIfam" id="NF003558">
    <property type="entry name" value="PRK05231.1"/>
    <property type="match status" value="1"/>
</dbReference>
<dbReference type="InterPro" id="IPR050249">
    <property type="entry name" value="Pseudomonas-type_ThrB"/>
</dbReference>
<keyword evidence="3 8" id="KW-0791">Threonine biosynthesis</keyword>
<keyword evidence="1 8" id="KW-0028">Amino-acid biosynthesis</keyword>
<keyword evidence="12" id="KW-1185">Reference proteome</keyword>
<dbReference type="SUPFAM" id="SSF56112">
    <property type="entry name" value="Protein kinase-like (PK-like)"/>
    <property type="match status" value="1"/>
</dbReference>
<dbReference type="KEGG" id="mfn:Ga0123462_0362"/>
<dbReference type="UniPathway" id="UPA00050">
    <property type="reaction ID" value="UER00064"/>
</dbReference>
<dbReference type="InterPro" id="IPR011009">
    <property type="entry name" value="Kinase-like_dom_sf"/>
</dbReference>
<reference evidence="11 12" key="1">
    <citation type="submission" date="2016-12" db="EMBL/GenBank/DDBJ databases">
        <title>Isolation and genomic insights into novel planktonic Zetaproteobacteria from stratified waters of the Chesapeake Bay.</title>
        <authorList>
            <person name="McAllister S.M."/>
            <person name="Kato S."/>
            <person name="Chan C.S."/>
            <person name="Chiu B.K."/>
            <person name="Field E.K."/>
        </authorList>
    </citation>
    <scope>NUCLEOTIDE SEQUENCE [LARGE SCALE GENOMIC DNA]</scope>
    <source>
        <strain evidence="11 12">CP-8</strain>
    </source>
</reference>
<dbReference type="Proteomes" id="UP000231637">
    <property type="component" value="Chromosome"/>
</dbReference>
<evidence type="ECO:0000256" key="8">
    <source>
        <dbReference type="HAMAP-Rule" id="MF_00301"/>
    </source>
</evidence>
<evidence type="ECO:0000256" key="6">
    <source>
        <dbReference type="ARBA" id="ARBA00022840"/>
    </source>
</evidence>
<dbReference type="InterPro" id="IPR002575">
    <property type="entry name" value="Aminoglycoside_PTrfase"/>
</dbReference>
<dbReference type="GO" id="GO:0004413">
    <property type="term" value="F:homoserine kinase activity"/>
    <property type="evidence" value="ECO:0007669"/>
    <property type="project" value="UniProtKB-UniRule"/>
</dbReference>
<evidence type="ECO:0000259" key="10">
    <source>
        <dbReference type="Pfam" id="PF01636"/>
    </source>
</evidence>
<evidence type="ECO:0000256" key="9">
    <source>
        <dbReference type="NCBIfam" id="TIGR00938"/>
    </source>
</evidence>
<evidence type="ECO:0000256" key="2">
    <source>
        <dbReference type="ARBA" id="ARBA00022679"/>
    </source>
</evidence>
<dbReference type="AlphaFoldDB" id="A0A2K8L1S6"/>
<dbReference type="RefSeq" id="WP_100264728.1">
    <property type="nucleotide sequence ID" value="NZ_CP018800.1"/>
</dbReference>
<accession>A0A2K8L1S6</accession>
<comment type="similarity">
    <text evidence="7 8">Belongs to the pseudomonas-type ThrB family.</text>
</comment>
<dbReference type="GO" id="GO:0009088">
    <property type="term" value="P:threonine biosynthetic process"/>
    <property type="evidence" value="ECO:0007669"/>
    <property type="project" value="UniProtKB-UniRule"/>
</dbReference>
<dbReference type="PANTHER" id="PTHR21064">
    <property type="entry name" value="AMINOGLYCOSIDE PHOSPHOTRANSFERASE DOMAIN-CONTAINING PROTEIN-RELATED"/>
    <property type="match status" value="1"/>
</dbReference>
<dbReference type="NCBIfam" id="TIGR00938">
    <property type="entry name" value="thrB_alt"/>
    <property type="match status" value="1"/>
</dbReference>
<evidence type="ECO:0000313" key="11">
    <source>
        <dbReference type="EMBL" id="ATX81237.1"/>
    </source>
</evidence>
<comment type="catalytic activity">
    <reaction evidence="8">
        <text>L-homoserine + ATP = O-phospho-L-homoserine + ADP + H(+)</text>
        <dbReference type="Rhea" id="RHEA:13985"/>
        <dbReference type="ChEBI" id="CHEBI:15378"/>
        <dbReference type="ChEBI" id="CHEBI:30616"/>
        <dbReference type="ChEBI" id="CHEBI:57476"/>
        <dbReference type="ChEBI" id="CHEBI:57590"/>
        <dbReference type="ChEBI" id="CHEBI:456216"/>
        <dbReference type="EC" id="2.7.1.39"/>
    </reaction>
</comment>
<protein>
    <recommendedName>
        <fullName evidence="8 9">Homoserine kinase</fullName>
        <shortName evidence="8">HK</shortName>
        <shortName evidence="8">HSK</shortName>
        <ecNumber evidence="8 9">2.7.1.39</ecNumber>
    </recommendedName>
</protein>
<evidence type="ECO:0000256" key="7">
    <source>
        <dbReference type="ARBA" id="ARBA00038240"/>
    </source>
</evidence>